<reference evidence="1 2" key="1">
    <citation type="journal article" date="2016" name="Nat. Commun.">
        <title>Thousands of microbial genomes shed light on interconnected biogeochemical processes in an aquifer system.</title>
        <authorList>
            <person name="Anantharaman K."/>
            <person name="Brown C.T."/>
            <person name="Hug L.A."/>
            <person name="Sharon I."/>
            <person name="Castelle C.J."/>
            <person name="Probst A.J."/>
            <person name="Thomas B.C."/>
            <person name="Singh A."/>
            <person name="Wilkins M.J."/>
            <person name="Karaoz U."/>
            <person name="Brodie E.L."/>
            <person name="Williams K.H."/>
            <person name="Hubbard S.S."/>
            <person name="Banfield J.F."/>
        </authorList>
    </citation>
    <scope>NUCLEOTIDE SEQUENCE [LARGE SCALE GENOMIC DNA]</scope>
</reference>
<sequence length="86" mass="10304">MERNRGKPSFGNTRFRKVEDFVLIGNVPAELWEQCWYNGEKWVSTRKYKCLYYHGKEIISSGSFFMPVNNAKRDLIRKLREIEIID</sequence>
<name>A0A1F5T303_9BACT</name>
<accession>A0A1F5T303</accession>
<organism evidence="1 2">
    <name type="scientific">Candidatus Falkowbacteria bacterium RIFOXYC2_FULL_36_12</name>
    <dbReference type="NCBI Taxonomy" id="1798002"/>
    <lineage>
        <taxon>Bacteria</taxon>
        <taxon>Candidatus Falkowiibacteriota</taxon>
    </lineage>
</organism>
<dbReference type="AlphaFoldDB" id="A0A1F5T303"/>
<evidence type="ECO:0000313" key="2">
    <source>
        <dbReference type="Proteomes" id="UP000179001"/>
    </source>
</evidence>
<protein>
    <submittedName>
        <fullName evidence="1">Uncharacterized protein</fullName>
    </submittedName>
</protein>
<dbReference type="Proteomes" id="UP000179001">
    <property type="component" value="Unassembled WGS sequence"/>
</dbReference>
<gene>
    <name evidence="1" type="ORF">A2478_01440</name>
</gene>
<proteinExistence type="predicted"/>
<dbReference type="STRING" id="1798002.A2478_01440"/>
<comment type="caution">
    <text evidence="1">The sequence shown here is derived from an EMBL/GenBank/DDBJ whole genome shotgun (WGS) entry which is preliminary data.</text>
</comment>
<dbReference type="EMBL" id="MFGJ01000001">
    <property type="protein sequence ID" value="OGF33347.1"/>
    <property type="molecule type" value="Genomic_DNA"/>
</dbReference>
<evidence type="ECO:0000313" key="1">
    <source>
        <dbReference type="EMBL" id="OGF33347.1"/>
    </source>
</evidence>